<dbReference type="AlphaFoldDB" id="A0A1G8YBR2"/>
<gene>
    <name evidence="1" type="ORF">SAMN05216226_11418</name>
</gene>
<dbReference type="EMBL" id="FNFC01000014">
    <property type="protein sequence ID" value="SDK00136.1"/>
    <property type="molecule type" value="Genomic_DNA"/>
</dbReference>
<evidence type="ECO:0000313" key="2">
    <source>
        <dbReference type="Proteomes" id="UP000198856"/>
    </source>
</evidence>
<dbReference type="RefSeq" id="WP_092703928.1">
    <property type="nucleotide sequence ID" value="NZ_FNFC01000014.1"/>
</dbReference>
<reference evidence="1 2" key="1">
    <citation type="submission" date="2016-10" db="EMBL/GenBank/DDBJ databases">
        <authorList>
            <person name="de Groot N.N."/>
        </authorList>
    </citation>
    <scope>NUCLEOTIDE SEQUENCE [LARGE SCALE GENOMIC DNA]</scope>
    <source>
        <strain evidence="1 2">IBRC-M10015</strain>
    </source>
</reference>
<dbReference type="InterPro" id="IPR029045">
    <property type="entry name" value="ClpP/crotonase-like_dom_sf"/>
</dbReference>
<name>A0A1G8YBR2_9EURY</name>
<sequence length="517" mass="56476">MTESPTGAYSREELADDARFLAQTLADSHPSPFTGHRNRVAYYRTLEELVREIPEEGESLESFYYRVQSFAAALRDGHTTVLAPASLDSDSEERLPLGFRVVGDQLYVSEVYSEDAELLGGRLLSVGDIEVPELRRRHSRLESADNRYGDLNYLGRTLASDQERLQQLLDSSTIEPSATVDCPDGTARTVTLEPVAAETPVATLEQAVDQPSTAGEPAYTFLDEDTVLLTLPDCASHREVHEVAAAPGGPAEDIYDTEETYRRLVGDPVPESHDEQVADLPSATERLTTLVTEMADAETETLVVDTRHNTGGMSLLPYLLIYVLYGWDGIATAAENQYDAARVSPLSQDQLGEFGHDADSDGATGYDFSTYFAGTDQRVEEIRTQLSQLSPTFSAEVESGEHEARYCPDSVVVVTGPETFSAGMEIPMLLSHLGADIVGVPSSQSPNGPRDTVLAELPNTGLEVRLSNRYHVFQPAEDGAVLEPDVLLTPERFDLLDRRADASLELAVSYARGELPL</sequence>
<dbReference type="STRING" id="890420.SAMN05216226_11418"/>
<dbReference type="SUPFAM" id="SSF52096">
    <property type="entry name" value="ClpP/crotonase"/>
    <property type="match status" value="1"/>
</dbReference>
<dbReference type="OrthoDB" id="269550at2157"/>
<evidence type="ECO:0000313" key="1">
    <source>
        <dbReference type="EMBL" id="SDK00136.1"/>
    </source>
</evidence>
<protein>
    <submittedName>
        <fullName evidence="1">Peptidase family S41</fullName>
    </submittedName>
</protein>
<dbReference type="Proteomes" id="UP000198856">
    <property type="component" value="Unassembled WGS sequence"/>
</dbReference>
<dbReference type="Gene3D" id="3.90.226.10">
    <property type="entry name" value="2-enoyl-CoA Hydratase, Chain A, domain 1"/>
    <property type="match status" value="1"/>
</dbReference>
<accession>A0A1G8YBR2</accession>
<organism evidence="1 2">
    <name type="scientific">Halovenus aranensis</name>
    <dbReference type="NCBI Taxonomy" id="890420"/>
    <lineage>
        <taxon>Archaea</taxon>
        <taxon>Methanobacteriati</taxon>
        <taxon>Methanobacteriota</taxon>
        <taxon>Stenosarchaea group</taxon>
        <taxon>Halobacteria</taxon>
        <taxon>Halobacteriales</taxon>
        <taxon>Haloarculaceae</taxon>
        <taxon>Halovenus</taxon>
    </lineage>
</organism>
<proteinExistence type="predicted"/>
<keyword evidence="2" id="KW-1185">Reference proteome</keyword>